<dbReference type="WBParaSite" id="ES5_v2.g9996.t1">
    <property type="protein sequence ID" value="ES5_v2.g9996.t1"/>
    <property type="gene ID" value="ES5_v2.g9996"/>
</dbReference>
<proteinExistence type="predicted"/>
<sequence>MKNADLNPLRKSCKDVKVILGFRGEAKNRFAMEVPRSQKNQENEPEIMQFKASQQLHNPNASNSGSNNSVSQTSSGGKISSDSSTSLSILTAIPLTPSMSASNSLMDSSSLSSDFSWDSDSKDLSGPFNLLNVNDFIIQNFSIPEKICFYMAKNPPSAEIYQKLIRCCKYFFLNNPITVVKGVYYDTENPKGDTWSFIDKDDIYKTIELDDFEKLWITDQLIIMYIMSPSECSNLIKRIYRCDIKSLCLDYQELKLYEFLFLTRNVTSLHFDDNIVTNDDGKVLPIDYLVDRLPKLQHLSYSVNAAQTDFTSSSTKNLVSSEIFQKLKSIYLRELGSDFDFDVYKKFMIENKQITFSLKFRAGINADLIRKLRKFTREEKEELYHGASSSPSIMYIGSRQDFPEE</sequence>
<organism evidence="1 2">
    <name type="scientific">Panagrolaimus sp. ES5</name>
    <dbReference type="NCBI Taxonomy" id="591445"/>
    <lineage>
        <taxon>Eukaryota</taxon>
        <taxon>Metazoa</taxon>
        <taxon>Ecdysozoa</taxon>
        <taxon>Nematoda</taxon>
        <taxon>Chromadorea</taxon>
        <taxon>Rhabditida</taxon>
        <taxon>Tylenchina</taxon>
        <taxon>Panagrolaimomorpha</taxon>
        <taxon>Panagrolaimoidea</taxon>
        <taxon>Panagrolaimidae</taxon>
        <taxon>Panagrolaimus</taxon>
    </lineage>
</organism>
<protein>
    <submittedName>
        <fullName evidence="2">Uncharacterized protein</fullName>
    </submittedName>
</protein>
<evidence type="ECO:0000313" key="1">
    <source>
        <dbReference type="Proteomes" id="UP000887579"/>
    </source>
</evidence>
<name>A0AC34H0F3_9BILA</name>
<evidence type="ECO:0000313" key="2">
    <source>
        <dbReference type="WBParaSite" id="ES5_v2.g9996.t1"/>
    </source>
</evidence>
<accession>A0AC34H0F3</accession>
<reference evidence="2" key="1">
    <citation type="submission" date="2022-11" db="UniProtKB">
        <authorList>
            <consortium name="WormBaseParasite"/>
        </authorList>
    </citation>
    <scope>IDENTIFICATION</scope>
</reference>
<dbReference type="Proteomes" id="UP000887579">
    <property type="component" value="Unplaced"/>
</dbReference>